<feature type="compositionally biased region" description="Basic and acidic residues" evidence="1">
    <location>
        <begin position="61"/>
        <end position="72"/>
    </location>
</feature>
<dbReference type="AlphaFoldDB" id="A0A5J4XAJ4"/>
<evidence type="ECO:0000256" key="1">
    <source>
        <dbReference type="SAM" id="MobiDB-lite"/>
    </source>
</evidence>
<sequence length="72" mass="7826">MSYNQWGDGGGRISDESNQELGQYGSYAYFYLLAGDSQLKQLETEGYVCGRGSVDGSNSDNEGRGRQMEEGG</sequence>
<protein>
    <submittedName>
        <fullName evidence="2">Uncharacterized protein</fullName>
    </submittedName>
</protein>
<evidence type="ECO:0000313" key="2">
    <source>
        <dbReference type="EMBL" id="KAA6404288.1"/>
    </source>
</evidence>
<proteinExistence type="predicted"/>
<accession>A0A5J4XAJ4</accession>
<feature type="region of interest" description="Disordered" evidence="1">
    <location>
        <begin position="50"/>
        <end position="72"/>
    </location>
</feature>
<evidence type="ECO:0000313" key="3">
    <source>
        <dbReference type="Proteomes" id="UP000324800"/>
    </source>
</evidence>
<comment type="caution">
    <text evidence="2">The sequence shown here is derived from an EMBL/GenBank/DDBJ whole genome shotgun (WGS) entry which is preliminary data.</text>
</comment>
<organism evidence="2 3">
    <name type="scientific">Streblomastix strix</name>
    <dbReference type="NCBI Taxonomy" id="222440"/>
    <lineage>
        <taxon>Eukaryota</taxon>
        <taxon>Metamonada</taxon>
        <taxon>Preaxostyla</taxon>
        <taxon>Oxymonadida</taxon>
        <taxon>Streblomastigidae</taxon>
        <taxon>Streblomastix</taxon>
    </lineage>
</organism>
<dbReference type="EMBL" id="SNRW01000013">
    <property type="protein sequence ID" value="KAA6404288.1"/>
    <property type="molecule type" value="Genomic_DNA"/>
</dbReference>
<dbReference type="Proteomes" id="UP000324800">
    <property type="component" value="Unassembled WGS sequence"/>
</dbReference>
<name>A0A5J4XAJ4_9EUKA</name>
<reference evidence="2 3" key="1">
    <citation type="submission" date="2019-03" db="EMBL/GenBank/DDBJ databases">
        <title>Single cell metagenomics reveals metabolic interactions within the superorganism composed of flagellate Streblomastix strix and complex community of Bacteroidetes bacteria on its surface.</title>
        <authorList>
            <person name="Treitli S.C."/>
            <person name="Kolisko M."/>
            <person name="Husnik F."/>
            <person name="Keeling P."/>
            <person name="Hampl V."/>
        </authorList>
    </citation>
    <scope>NUCLEOTIDE SEQUENCE [LARGE SCALE GENOMIC DNA]</scope>
    <source>
        <strain evidence="2">ST1C</strain>
    </source>
</reference>
<gene>
    <name evidence="2" type="ORF">EZS28_000174</name>
</gene>